<feature type="domain" description="Zn(2)-C6 fungal-type" evidence="12">
    <location>
        <begin position="40"/>
        <end position="70"/>
    </location>
</feature>
<evidence type="ECO:0000313" key="14">
    <source>
        <dbReference type="Proteomes" id="UP000775872"/>
    </source>
</evidence>
<evidence type="ECO:0000256" key="8">
    <source>
        <dbReference type="ARBA" id="ARBA00038134"/>
    </source>
</evidence>
<evidence type="ECO:0000256" key="9">
    <source>
        <dbReference type="ARBA" id="ARBA00041135"/>
    </source>
</evidence>
<keyword evidence="2" id="KW-0479">Metal-binding</keyword>
<dbReference type="AlphaFoldDB" id="A0A9N9ZA68"/>
<comment type="caution">
    <text evidence="13">The sequence shown here is derived from an EMBL/GenBank/DDBJ whole genome shotgun (WGS) entry which is preliminary data.</text>
</comment>
<comment type="similarity">
    <text evidence="8">Belongs to the prtT family.</text>
</comment>
<keyword evidence="7" id="KW-0539">Nucleus</keyword>
<keyword evidence="14" id="KW-1185">Reference proteome</keyword>
<evidence type="ECO:0000256" key="5">
    <source>
        <dbReference type="ARBA" id="ARBA00023125"/>
    </source>
</evidence>
<organism evidence="13 14">
    <name type="scientific">Clonostachys solani</name>
    <dbReference type="NCBI Taxonomy" id="160281"/>
    <lineage>
        <taxon>Eukaryota</taxon>
        <taxon>Fungi</taxon>
        <taxon>Dikarya</taxon>
        <taxon>Ascomycota</taxon>
        <taxon>Pezizomycotina</taxon>
        <taxon>Sordariomycetes</taxon>
        <taxon>Hypocreomycetidae</taxon>
        <taxon>Hypocreales</taxon>
        <taxon>Bionectriaceae</taxon>
        <taxon>Clonostachys</taxon>
    </lineage>
</organism>
<gene>
    <name evidence="13" type="ORF">CSOL1703_00014457</name>
</gene>
<dbReference type="OrthoDB" id="2595934at2759"/>
<dbReference type="GO" id="GO:0005634">
    <property type="term" value="C:nucleus"/>
    <property type="evidence" value="ECO:0007669"/>
    <property type="project" value="UniProtKB-SubCell"/>
</dbReference>
<dbReference type="Proteomes" id="UP000775872">
    <property type="component" value="Unassembled WGS sequence"/>
</dbReference>
<evidence type="ECO:0000259" key="12">
    <source>
        <dbReference type="PROSITE" id="PS00463"/>
    </source>
</evidence>
<evidence type="ECO:0000256" key="3">
    <source>
        <dbReference type="ARBA" id="ARBA00022833"/>
    </source>
</evidence>
<evidence type="ECO:0000256" key="2">
    <source>
        <dbReference type="ARBA" id="ARBA00022723"/>
    </source>
</evidence>
<dbReference type="GO" id="GO:0000981">
    <property type="term" value="F:DNA-binding transcription factor activity, RNA polymerase II-specific"/>
    <property type="evidence" value="ECO:0007669"/>
    <property type="project" value="InterPro"/>
</dbReference>
<dbReference type="InterPro" id="IPR036864">
    <property type="entry name" value="Zn2-C6_fun-type_DNA-bd_sf"/>
</dbReference>
<evidence type="ECO:0000256" key="10">
    <source>
        <dbReference type="ARBA" id="ARBA00042461"/>
    </source>
</evidence>
<feature type="region of interest" description="Disordered" evidence="11">
    <location>
        <begin position="71"/>
        <end position="92"/>
    </location>
</feature>
<dbReference type="InterPro" id="IPR001138">
    <property type="entry name" value="Zn2Cys6_DnaBD"/>
</dbReference>
<keyword evidence="3" id="KW-0862">Zinc</keyword>
<dbReference type="SUPFAM" id="SSF57701">
    <property type="entry name" value="Zn2/Cys6 DNA-binding domain"/>
    <property type="match status" value="1"/>
</dbReference>
<dbReference type="InterPro" id="IPR051089">
    <property type="entry name" value="prtT"/>
</dbReference>
<reference evidence="14" key="1">
    <citation type="submission" date="2019-06" db="EMBL/GenBank/DDBJ databases">
        <authorList>
            <person name="Broberg M."/>
        </authorList>
    </citation>
    <scope>NUCLEOTIDE SEQUENCE [LARGE SCALE GENOMIC DNA]</scope>
</reference>
<evidence type="ECO:0000256" key="7">
    <source>
        <dbReference type="ARBA" id="ARBA00023242"/>
    </source>
</evidence>
<name>A0A9N9ZA68_9HYPO</name>
<evidence type="ECO:0000256" key="4">
    <source>
        <dbReference type="ARBA" id="ARBA00023015"/>
    </source>
</evidence>
<keyword evidence="4" id="KW-0805">Transcription regulation</keyword>
<feature type="compositionally biased region" description="Polar residues" evidence="11">
    <location>
        <begin position="71"/>
        <end position="85"/>
    </location>
</feature>
<comment type="subcellular location">
    <subcellularLocation>
        <location evidence="1">Nucleus</location>
    </subcellularLocation>
</comment>
<evidence type="ECO:0000256" key="6">
    <source>
        <dbReference type="ARBA" id="ARBA00023163"/>
    </source>
</evidence>
<evidence type="ECO:0000313" key="13">
    <source>
        <dbReference type="EMBL" id="CAH0051806.1"/>
    </source>
</evidence>
<dbReference type="GO" id="GO:0000976">
    <property type="term" value="F:transcription cis-regulatory region binding"/>
    <property type="evidence" value="ECO:0007669"/>
    <property type="project" value="TreeGrafter"/>
</dbReference>
<keyword evidence="5" id="KW-0238">DNA-binding</keyword>
<feature type="compositionally biased region" description="Polar residues" evidence="11">
    <location>
        <begin position="8"/>
        <end position="21"/>
    </location>
</feature>
<dbReference type="PROSITE" id="PS00463">
    <property type="entry name" value="ZN2_CY6_FUNGAL_1"/>
    <property type="match status" value="1"/>
</dbReference>
<dbReference type="Gene3D" id="4.10.240.10">
    <property type="entry name" value="Zn(2)-C6 fungal-type DNA-binding domain"/>
    <property type="match status" value="1"/>
</dbReference>
<dbReference type="GO" id="GO:0008270">
    <property type="term" value="F:zinc ion binding"/>
    <property type="evidence" value="ECO:0007669"/>
    <property type="project" value="InterPro"/>
</dbReference>
<feature type="region of interest" description="Disordered" evidence="11">
    <location>
        <begin position="108"/>
        <end position="138"/>
    </location>
</feature>
<proteinExistence type="inferred from homology"/>
<sequence>MSRPSLGSPRSLTTDGVSGDSQYLPRGHSPIRRRRRRVISCDSCRRLKTQCLVEDGQKCCNRCRSLQLTCSKSTDQSGSASTHSPPLSHKRQVELRLQRIEERMVQLSSPQYPELSQTPDVPNPATSSGHFSAKDDHLESRDGSQYVGHIDQNVSSWPAEVIRKVGKVLNDGQRRTFDRSQDLLSIGLLDEQTATEVMQIFITQCRHSLFIQEERDLASGRGLRATSPFLHAVCCLHGIKHSHLDGTPLHRQVYEAVRQMLGDAMLVTPLPIEEITGILLMAMYATAPTRGPEYIDSWLLSGHCAQQAMLSINFSDISERVNSGLATSADQRAARTWAIICLVNLHWAAITGRPPTIPAAYLLQSQLLLNFEQATMRDGMLVAEVKLFRVLHQHFESNDLLDKNGSSTSLCTWKEKWSYLFDLPTSGVLRMSYSIAWLLLTRRSLEVQRRNGDLGSFVNLATQASPFTPDYANSSSCQETESILYKWACNVLHDFLSLSSAFYHGIPEFYLLSLGYSLLVLGKYDNIPDGLTPMNVHDKLKSLEQRCEISRRVSSAVEFALEKALARVTALLDVSTEDYYPSLP</sequence>
<feature type="compositionally biased region" description="Polar residues" evidence="11">
    <location>
        <begin position="108"/>
        <end position="130"/>
    </location>
</feature>
<dbReference type="PANTHER" id="PTHR31845:SF34">
    <property type="entry name" value="TRANSCRIPTIONAL ACTIVATOR OF PROTEASES PRTT"/>
    <property type="match status" value="1"/>
</dbReference>
<dbReference type="CDD" id="cd00067">
    <property type="entry name" value="GAL4"/>
    <property type="match status" value="1"/>
</dbReference>
<evidence type="ECO:0000256" key="1">
    <source>
        <dbReference type="ARBA" id="ARBA00004123"/>
    </source>
</evidence>
<evidence type="ECO:0000256" key="11">
    <source>
        <dbReference type="SAM" id="MobiDB-lite"/>
    </source>
</evidence>
<reference evidence="13 14" key="2">
    <citation type="submission" date="2021-10" db="EMBL/GenBank/DDBJ databases">
        <authorList>
            <person name="Piombo E."/>
        </authorList>
    </citation>
    <scope>NUCLEOTIDE SEQUENCE [LARGE SCALE GENOMIC DNA]</scope>
</reference>
<accession>A0A9N9ZA68</accession>
<feature type="region of interest" description="Disordered" evidence="11">
    <location>
        <begin position="1"/>
        <end position="31"/>
    </location>
</feature>
<keyword evidence="6" id="KW-0804">Transcription</keyword>
<dbReference type="EMBL" id="CABFOC020000042">
    <property type="protein sequence ID" value="CAH0051806.1"/>
    <property type="molecule type" value="Genomic_DNA"/>
</dbReference>
<dbReference type="PANTHER" id="PTHR31845">
    <property type="entry name" value="FINGER DOMAIN PROTEIN, PUTATIVE-RELATED"/>
    <property type="match status" value="1"/>
</dbReference>
<protein>
    <recommendedName>
        <fullName evidence="9">Transcriptional activator of proteases prtT</fullName>
    </recommendedName>
    <alternativeName>
        <fullName evidence="10">Zn(2)-C6 zinc finger-containing protein prtT</fullName>
    </alternativeName>
</protein>
<dbReference type="CDD" id="cd12148">
    <property type="entry name" value="fungal_TF_MHR"/>
    <property type="match status" value="1"/>
</dbReference>